<reference evidence="1 2" key="1">
    <citation type="submission" date="2018-03" db="EMBL/GenBank/DDBJ databases">
        <authorList>
            <person name="Keele B.F."/>
        </authorList>
    </citation>
    <scope>NUCLEOTIDE SEQUENCE [LARGE SCALE GENOMIC DNA]</scope>
    <source>
        <strain evidence="1 2">CeCT 8812</strain>
    </source>
</reference>
<proteinExistence type="predicted"/>
<dbReference type="RefSeq" id="WP_108783903.1">
    <property type="nucleotide sequence ID" value="NZ_OMKW01000006.1"/>
</dbReference>
<organism evidence="1 2">
    <name type="scientific">Pontivivens insulae</name>
    <dbReference type="NCBI Taxonomy" id="1639689"/>
    <lineage>
        <taxon>Bacteria</taxon>
        <taxon>Pseudomonadati</taxon>
        <taxon>Pseudomonadota</taxon>
        <taxon>Alphaproteobacteria</taxon>
        <taxon>Rhodobacterales</taxon>
        <taxon>Paracoccaceae</taxon>
        <taxon>Pontivivens</taxon>
    </lineage>
</organism>
<dbReference type="Proteomes" id="UP000244932">
    <property type="component" value="Unassembled WGS sequence"/>
</dbReference>
<keyword evidence="2" id="KW-1185">Reference proteome</keyword>
<gene>
    <name evidence="1" type="ORF">POI8812_03545</name>
</gene>
<accession>A0A2R8AG21</accession>
<dbReference type="EMBL" id="OMKW01000006">
    <property type="protein sequence ID" value="SPF31194.1"/>
    <property type="molecule type" value="Genomic_DNA"/>
</dbReference>
<evidence type="ECO:0000313" key="1">
    <source>
        <dbReference type="EMBL" id="SPF31194.1"/>
    </source>
</evidence>
<sequence length="246" mass="26466">MKTSLKNIVSKNLPLLRRITPYVGPQDDAKTVLKRIKDAGTITISEPDKVTEALQVTFTIKSAMAVTKGADLDEIVSLLTTATNGSVAAIGTSLAGDMSAANGIAGASVRALKRIMAKTSTSDNDTLQIPLTQIQRAKGTPAKLEMTALVNGWTRTNDWDSDEVAYFGHQARLGRARGKLVPQENVGKQMSIAFSNTRSEVTTKTKARSISADVDMEWKMSTDGAWTHDTVSLVQIDNVVVNIAYV</sequence>
<protein>
    <submittedName>
        <fullName evidence="1">Uncharacterized protein</fullName>
    </submittedName>
</protein>
<evidence type="ECO:0000313" key="2">
    <source>
        <dbReference type="Proteomes" id="UP000244932"/>
    </source>
</evidence>
<name>A0A2R8AG21_9RHOB</name>
<dbReference type="AlphaFoldDB" id="A0A2R8AG21"/>